<comment type="caution">
    <text evidence="2">The sequence shown here is derived from an EMBL/GenBank/DDBJ whole genome shotgun (WGS) entry which is preliminary data.</text>
</comment>
<dbReference type="Proteomes" id="UP000542210">
    <property type="component" value="Unassembled WGS sequence"/>
</dbReference>
<proteinExistence type="predicted"/>
<evidence type="ECO:0000313" key="3">
    <source>
        <dbReference type="Proteomes" id="UP000542210"/>
    </source>
</evidence>
<keyword evidence="3" id="KW-1185">Reference proteome</keyword>
<reference evidence="2 3" key="1">
    <citation type="submission" date="2020-08" db="EMBL/GenBank/DDBJ databases">
        <title>Sequencing the genomes of 1000 actinobacteria strains.</title>
        <authorList>
            <person name="Klenk H.-P."/>
        </authorList>
    </citation>
    <scope>NUCLEOTIDE SEQUENCE [LARGE SCALE GENOMIC DNA]</scope>
    <source>
        <strain evidence="2 3">DSM 45784</strain>
    </source>
</reference>
<sequence length="93" mass="9541">MGPADDVPPPAYFVRSLPIMPTGAWLRAHVVSRGPYAAGLLLAMAAGFGLALGVTPSCPQPVPAPHRSGGHGVPPYPSLIRPAPPNMLRTGTP</sequence>
<accession>A0A7W7G6S2</accession>
<organism evidence="2 3">
    <name type="scientific">Sphaerisporangium siamense</name>
    <dbReference type="NCBI Taxonomy" id="795645"/>
    <lineage>
        <taxon>Bacteria</taxon>
        <taxon>Bacillati</taxon>
        <taxon>Actinomycetota</taxon>
        <taxon>Actinomycetes</taxon>
        <taxon>Streptosporangiales</taxon>
        <taxon>Streptosporangiaceae</taxon>
        <taxon>Sphaerisporangium</taxon>
    </lineage>
</organism>
<dbReference type="RefSeq" id="WP_184877644.1">
    <property type="nucleotide sequence ID" value="NZ_BOOV01000010.1"/>
</dbReference>
<dbReference type="EMBL" id="JACHND010000001">
    <property type="protein sequence ID" value="MBB4699848.1"/>
    <property type="molecule type" value="Genomic_DNA"/>
</dbReference>
<feature type="compositionally biased region" description="Pro residues" evidence="1">
    <location>
        <begin position="74"/>
        <end position="85"/>
    </location>
</feature>
<evidence type="ECO:0000256" key="1">
    <source>
        <dbReference type="SAM" id="MobiDB-lite"/>
    </source>
</evidence>
<protein>
    <submittedName>
        <fullName evidence="2">Uncharacterized protein</fullName>
    </submittedName>
</protein>
<evidence type="ECO:0000313" key="2">
    <source>
        <dbReference type="EMBL" id="MBB4699848.1"/>
    </source>
</evidence>
<dbReference type="AlphaFoldDB" id="A0A7W7G6S2"/>
<gene>
    <name evidence="2" type="ORF">BJ982_001392</name>
</gene>
<name>A0A7W7G6S2_9ACTN</name>
<feature type="region of interest" description="Disordered" evidence="1">
    <location>
        <begin position="62"/>
        <end position="93"/>
    </location>
</feature>